<dbReference type="HOGENOM" id="CLU_809661_0_0_1"/>
<dbReference type="GeneID" id="141454891"/>
<dbReference type="GO" id="GO:0005085">
    <property type="term" value="F:guanyl-nucleotide exchange factor activity"/>
    <property type="evidence" value="ECO:0007669"/>
    <property type="project" value="InterPro"/>
</dbReference>
<dbReference type="AlphaFoldDB" id="T1I2W6"/>
<sequence length="343" mass="39495">MFIFCDSSPIFLRRSDAIISASNPHIDHLPPAPLISKKDLPHQPYSEEHLYEEIPDIKVKKKALQAEQILVKKWKDSVQVKQSGLLSKLTAREISLNEAKYNIITSEHIFLKSLKTFMNVYYSSSNLKESISEKDFHRLFGNVPEVIKCSENFLQDCLEALHGDPLMSNLSNIARTHAVTCFDPYIAHCRQYALVKKLLDILLRDNLKFRRLVREKEKKEEVRGRKLQYYLFLPCHHVTQMSLLLHKVLSQETPGTCQYREALLALNALQKLTDDCGEAVRSSEHKNQSDVVLNERFKENLSIEIGELQLEKVKYNKSNENSEDEKDVKVGRPSVKLTGLFSV</sequence>
<dbReference type="PROSITE" id="PS50010">
    <property type="entry name" value="DH_2"/>
    <property type="match status" value="1"/>
</dbReference>
<dbReference type="PANTHER" id="PTHR12845">
    <property type="entry name" value="GUANINE NUCLEOTIDE EXCHANGE FACTOR"/>
    <property type="match status" value="1"/>
</dbReference>
<dbReference type="Proteomes" id="UP000015103">
    <property type="component" value="Unassembled WGS sequence"/>
</dbReference>
<dbReference type="Gene3D" id="1.20.900.10">
    <property type="entry name" value="Dbl homology (DH) domain"/>
    <property type="match status" value="1"/>
</dbReference>
<dbReference type="InterPro" id="IPR047271">
    <property type="entry name" value="Ephexin-like"/>
</dbReference>
<dbReference type="InParanoid" id="T1I2W6"/>
<dbReference type="RefSeq" id="XP_073985679.1">
    <property type="nucleotide sequence ID" value="XM_074129578.1"/>
</dbReference>
<proteinExistence type="predicted"/>
<evidence type="ECO:0000313" key="2">
    <source>
        <dbReference type="Proteomes" id="UP000015103"/>
    </source>
</evidence>
<evidence type="ECO:0000313" key="1">
    <source>
        <dbReference type="EnsemblMetazoa" id="RPRC010635-PA"/>
    </source>
</evidence>
<dbReference type="Pfam" id="PF00621">
    <property type="entry name" value="RhoGEF"/>
    <property type="match status" value="1"/>
</dbReference>
<dbReference type="PANTHER" id="PTHR12845:SF5">
    <property type="entry name" value="EPHEXIN, ISOFORM D"/>
    <property type="match status" value="1"/>
</dbReference>
<dbReference type="InterPro" id="IPR035899">
    <property type="entry name" value="DBL_dom_sf"/>
</dbReference>
<dbReference type="SMART" id="SM00325">
    <property type="entry name" value="RhoGEF"/>
    <property type="match status" value="1"/>
</dbReference>
<keyword evidence="2" id="KW-1185">Reference proteome</keyword>
<dbReference type="VEuPathDB" id="VectorBase:RPRC010635"/>
<dbReference type="eggNOG" id="KOG3523">
    <property type="taxonomic scope" value="Eukaryota"/>
</dbReference>
<dbReference type="SUPFAM" id="SSF48065">
    <property type="entry name" value="DBL homology domain (DH-domain)"/>
    <property type="match status" value="1"/>
</dbReference>
<dbReference type="EMBL" id="ACPB03023423">
    <property type="status" value="NOT_ANNOTATED_CDS"/>
    <property type="molecule type" value="Genomic_DNA"/>
</dbReference>
<name>T1I2W6_RHOPR</name>
<reference evidence="1" key="1">
    <citation type="submission" date="2015-05" db="UniProtKB">
        <authorList>
            <consortium name="EnsemblMetazoa"/>
        </authorList>
    </citation>
    <scope>IDENTIFICATION</scope>
</reference>
<protein>
    <submittedName>
        <fullName evidence="1">DH domain-containing protein</fullName>
    </submittedName>
</protein>
<organism evidence="1 2">
    <name type="scientific">Rhodnius prolixus</name>
    <name type="common">Triatomid bug</name>
    <dbReference type="NCBI Taxonomy" id="13249"/>
    <lineage>
        <taxon>Eukaryota</taxon>
        <taxon>Metazoa</taxon>
        <taxon>Ecdysozoa</taxon>
        <taxon>Arthropoda</taxon>
        <taxon>Hexapoda</taxon>
        <taxon>Insecta</taxon>
        <taxon>Pterygota</taxon>
        <taxon>Neoptera</taxon>
        <taxon>Paraneoptera</taxon>
        <taxon>Hemiptera</taxon>
        <taxon>Heteroptera</taxon>
        <taxon>Panheteroptera</taxon>
        <taxon>Cimicomorpha</taxon>
        <taxon>Reduviidae</taxon>
        <taxon>Triatominae</taxon>
        <taxon>Rhodnius</taxon>
    </lineage>
</organism>
<dbReference type="EnsemblMetazoa" id="RPRC010635-RA">
    <property type="protein sequence ID" value="RPRC010635-PA"/>
    <property type="gene ID" value="RPRC010635"/>
</dbReference>
<dbReference type="InterPro" id="IPR000219">
    <property type="entry name" value="DH_dom"/>
</dbReference>
<accession>T1I2W6</accession>
<dbReference type="STRING" id="13249.T1I2W6"/>